<dbReference type="Proteomes" id="UP000199370">
    <property type="component" value="Unassembled WGS sequence"/>
</dbReference>
<reference evidence="3 4" key="1">
    <citation type="submission" date="2016-10" db="EMBL/GenBank/DDBJ databases">
        <authorList>
            <person name="de Groot N.N."/>
        </authorList>
    </citation>
    <scope>NUCLEOTIDE SEQUENCE [LARGE SCALE GENOMIC DNA]</scope>
    <source>
        <strain evidence="4">EB21,IBRC-M 10013,KCTC 4048</strain>
    </source>
</reference>
<dbReference type="Pfam" id="PF24460">
    <property type="entry name" value="DUF7575"/>
    <property type="match status" value="1"/>
</dbReference>
<dbReference type="AlphaFoldDB" id="A0A1H0A709"/>
<evidence type="ECO:0000313" key="4">
    <source>
        <dbReference type="Proteomes" id="UP000199370"/>
    </source>
</evidence>
<dbReference type="OrthoDB" id="204947at2157"/>
<gene>
    <name evidence="3" type="ORF">SAMN05192554_12527</name>
</gene>
<evidence type="ECO:0000313" key="3">
    <source>
        <dbReference type="EMBL" id="SDN29350.1"/>
    </source>
</evidence>
<name>A0A1H0A709_9EURY</name>
<dbReference type="STRING" id="996166.SAMN05192554_12527"/>
<feature type="transmembrane region" description="Helical" evidence="1">
    <location>
        <begin position="33"/>
        <end position="51"/>
    </location>
</feature>
<keyword evidence="4" id="KW-1185">Reference proteome</keyword>
<dbReference type="InterPro" id="IPR055997">
    <property type="entry name" value="DUF7575"/>
</dbReference>
<keyword evidence="1" id="KW-1133">Transmembrane helix</keyword>
<organism evidence="3 4">
    <name type="scientific">Haloarchaeobius iranensis</name>
    <dbReference type="NCBI Taxonomy" id="996166"/>
    <lineage>
        <taxon>Archaea</taxon>
        <taxon>Methanobacteriati</taxon>
        <taxon>Methanobacteriota</taxon>
        <taxon>Stenosarchaea group</taxon>
        <taxon>Halobacteria</taxon>
        <taxon>Halobacteriales</taxon>
        <taxon>Halorubellaceae</taxon>
        <taxon>Haloarchaeobius</taxon>
    </lineage>
</organism>
<feature type="domain" description="DUF7575" evidence="2">
    <location>
        <begin position="97"/>
        <end position="123"/>
    </location>
</feature>
<sequence>MGRNATPRPWLAAVLDGLAVGLGHAYLGRWRRAFGWLLVWAAVATAFVPTVTLSGGGLPSADALLRLSPLVLVSSVCAADAYLLALRRLEASPASDEPPACPSCGVTVDPELDFCQWCTTEFERVDGEVVER</sequence>
<feature type="transmembrane region" description="Helical" evidence="1">
    <location>
        <begin position="63"/>
        <end position="85"/>
    </location>
</feature>
<keyword evidence="1" id="KW-0472">Membrane</keyword>
<proteinExistence type="predicted"/>
<accession>A0A1H0A709</accession>
<keyword evidence="1" id="KW-0812">Transmembrane</keyword>
<evidence type="ECO:0000256" key="1">
    <source>
        <dbReference type="SAM" id="Phobius"/>
    </source>
</evidence>
<evidence type="ECO:0000259" key="2">
    <source>
        <dbReference type="Pfam" id="PF24460"/>
    </source>
</evidence>
<dbReference type="EMBL" id="FNIA01000025">
    <property type="protein sequence ID" value="SDN29350.1"/>
    <property type="molecule type" value="Genomic_DNA"/>
</dbReference>
<dbReference type="RefSeq" id="WP_089735762.1">
    <property type="nucleotide sequence ID" value="NZ_FNIA01000025.1"/>
</dbReference>
<protein>
    <recommendedName>
        <fullName evidence="2">DUF7575 domain-containing protein</fullName>
    </recommendedName>
</protein>